<dbReference type="Proteomes" id="UP000253383">
    <property type="component" value="Unassembled WGS sequence"/>
</dbReference>
<accession>A0A368JU25</accession>
<sequence length="424" mass="48567">MPTDPSSSPTSFNCPHCQAPVPGYDLAESSYFCCGQCYTYFQYGDTGPRRIIMAFPPMPTPPALPLGAEGYLDGKWVRVTGYLRKREIQYEESWMEYVLMTKEGQHQMLAEFRGHWMVIRPVAETYTETQNAKVSDQDREYVLYNRYNCLILNAVGEFYWNIIDDTELTISEYIHPPYLISREASSQKTECYKAEYKTPQDISKAFGLADTALPKPVGVGAIQPNPGVEKREPAIWLTTRLALLIVAVQVLFYFLKPQQTLFNQEFSWNSDSTVQSRAQPIVSPSFNIDGPAAVAIQLKVNIDNNWFELPVSLINESTNQSYEFTRIVEYYHGVEYGESWQEGAQDDEAILSRIPSGRYHLNLYPSSEGKNRVIFQLKVIQNPILYSNLFIMLALLAIYPIILFFQRNLFEQKRWAESDFGPTG</sequence>
<name>A0A368JU25_9BACT</name>
<feature type="domain" description="DUF4178" evidence="2">
    <location>
        <begin position="66"/>
        <end position="198"/>
    </location>
</feature>
<dbReference type="InterPro" id="IPR025235">
    <property type="entry name" value="DUF4178"/>
</dbReference>
<keyword evidence="1" id="KW-0812">Transmembrane</keyword>
<keyword evidence="1" id="KW-0472">Membrane</keyword>
<evidence type="ECO:0000313" key="3">
    <source>
        <dbReference type="EMBL" id="RCR70962.1"/>
    </source>
</evidence>
<feature type="transmembrane region" description="Helical" evidence="1">
    <location>
        <begin position="384"/>
        <end position="405"/>
    </location>
</feature>
<evidence type="ECO:0000256" key="1">
    <source>
        <dbReference type="SAM" id="Phobius"/>
    </source>
</evidence>
<evidence type="ECO:0000313" key="4">
    <source>
        <dbReference type="Proteomes" id="UP000253383"/>
    </source>
</evidence>
<dbReference type="OrthoDB" id="713199at2"/>
<protein>
    <submittedName>
        <fullName evidence="3">DUF4178 domain-containing protein</fullName>
    </submittedName>
</protein>
<keyword evidence="4" id="KW-1185">Reference proteome</keyword>
<dbReference type="EMBL" id="QOWE01000003">
    <property type="protein sequence ID" value="RCR70962.1"/>
    <property type="molecule type" value="Genomic_DNA"/>
</dbReference>
<organism evidence="3 4">
    <name type="scientific">Larkinella punicea</name>
    <dbReference type="NCBI Taxonomy" id="2315727"/>
    <lineage>
        <taxon>Bacteria</taxon>
        <taxon>Pseudomonadati</taxon>
        <taxon>Bacteroidota</taxon>
        <taxon>Cytophagia</taxon>
        <taxon>Cytophagales</taxon>
        <taxon>Spirosomataceae</taxon>
        <taxon>Larkinella</taxon>
    </lineage>
</organism>
<evidence type="ECO:0000259" key="2">
    <source>
        <dbReference type="Pfam" id="PF13785"/>
    </source>
</evidence>
<gene>
    <name evidence="3" type="ORF">DUE52_05080</name>
</gene>
<reference evidence="3 4" key="1">
    <citation type="submission" date="2018-07" db="EMBL/GenBank/DDBJ databases">
        <title>Genome analysis of Larkinella rosea.</title>
        <authorList>
            <person name="Zhou Z."/>
            <person name="Wang G."/>
        </authorList>
    </citation>
    <scope>NUCLEOTIDE SEQUENCE [LARGE SCALE GENOMIC DNA]</scope>
    <source>
        <strain evidence="4">zzj9</strain>
    </source>
</reference>
<comment type="caution">
    <text evidence="3">The sequence shown here is derived from an EMBL/GenBank/DDBJ whole genome shotgun (WGS) entry which is preliminary data.</text>
</comment>
<dbReference type="AlphaFoldDB" id="A0A368JU25"/>
<dbReference type="Pfam" id="PF13785">
    <property type="entry name" value="DUF4178"/>
    <property type="match status" value="1"/>
</dbReference>
<dbReference type="RefSeq" id="WP_114404876.1">
    <property type="nucleotide sequence ID" value="NZ_QOWE01000003.1"/>
</dbReference>
<keyword evidence="1" id="KW-1133">Transmembrane helix</keyword>
<proteinExistence type="predicted"/>